<keyword evidence="3" id="KW-1185">Reference proteome</keyword>
<gene>
    <name evidence="2" type="ORF">D9619_011757</name>
</gene>
<feature type="compositionally biased region" description="Basic and acidic residues" evidence="1">
    <location>
        <begin position="100"/>
        <end position="113"/>
    </location>
</feature>
<feature type="compositionally biased region" description="Polar residues" evidence="1">
    <location>
        <begin position="85"/>
        <end position="98"/>
    </location>
</feature>
<comment type="caution">
    <text evidence="2">The sequence shown here is derived from an EMBL/GenBank/DDBJ whole genome shotgun (WGS) entry which is preliminary data.</text>
</comment>
<feature type="compositionally biased region" description="Basic residues" evidence="1">
    <location>
        <begin position="1"/>
        <end position="10"/>
    </location>
</feature>
<protein>
    <submittedName>
        <fullName evidence="2">Uncharacterized protein</fullName>
    </submittedName>
</protein>
<feature type="region of interest" description="Disordered" evidence="1">
    <location>
        <begin position="1"/>
        <end position="135"/>
    </location>
</feature>
<evidence type="ECO:0000256" key="1">
    <source>
        <dbReference type="SAM" id="MobiDB-lite"/>
    </source>
</evidence>
<feature type="compositionally biased region" description="Low complexity" evidence="1">
    <location>
        <begin position="25"/>
        <end position="39"/>
    </location>
</feature>
<evidence type="ECO:0000313" key="2">
    <source>
        <dbReference type="EMBL" id="KAF5314311.1"/>
    </source>
</evidence>
<accession>A0A8H5B0Z8</accession>
<dbReference type="AlphaFoldDB" id="A0A8H5B0Z8"/>
<dbReference type="EMBL" id="JAACJJ010000044">
    <property type="protein sequence ID" value="KAF5314311.1"/>
    <property type="molecule type" value="Genomic_DNA"/>
</dbReference>
<dbReference type="Proteomes" id="UP000567179">
    <property type="component" value="Unassembled WGS sequence"/>
</dbReference>
<name>A0A8H5B0Z8_9AGAR</name>
<proteinExistence type="predicted"/>
<organism evidence="2 3">
    <name type="scientific">Psilocybe cf. subviscida</name>
    <dbReference type="NCBI Taxonomy" id="2480587"/>
    <lineage>
        <taxon>Eukaryota</taxon>
        <taxon>Fungi</taxon>
        <taxon>Dikarya</taxon>
        <taxon>Basidiomycota</taxon>
        <taxon>Agaricomycotina</taxon>
        <taxon>Agaricomycetes</taxon>
        <taxon>Agaricomycetidae</taxon>
        <taxon>Agaricales</taxon>
        <taxon>Agaricineae</taxon>
        <taxon>Strophariaceae</taxon>
        <taxon>Psilocybe</taxon>
    </lineage>
</organism>
<sequence>MHIKNKRKQATKSAKPYNKEARPRSTTTGAGSTTVITSSKKVIAKVQTTKKKKDAGATGKENRHVQPSGTRPLTRTKPKTRAETEPSSDTLVAPSSPSKPKVEEDAHICHPDPKNGAYTRPSDILPLSSPLPPSSPPLLPPSFPVAAASISDVPSHTVFAAIRKSRRLLGMRASPAPSDAPAELKTRFRSRSASVSSIGEGVVFGLGKSEDDDEKSDDARAESMLSGAAVLGEGARDGERLKLPRTKQSELGLRLPDDMIREDGYAEREEWFDRKKAEYMRPWDAPMDADTYEIAYHPSLPPAPWYEPGSWTPIPISTWSWTPAVSFLSSVAYSRSPCTTLSALFWGRESSEEMIFPIACAECVDRGEADARDCEGGSIAQGRPGHDRTNMGINVDINLDGEAEKEVEDAPWCINGARVRYDGSIVGPCQVCKVFASTGCVARGDDENDGSNFLGVTD</sequence>
<evidence type="ECO:0000313" key="3">
    <source>
        <dbReference type="Proteomes" id="UP000567179"/>
    </source>
</evidence>
<reference evidence="2 3" key="1">
    <citation type="journal article" date="2020" name="ISME J.">
        <title>Uncovering the hidden diversity of litter-decomposition mechanisms in mushroom-forming fungi.</title>
        <authorList>
            <person name="Floudas D."/>
            <person name="Bentzer J."/>
            <person name="Ahren D."/>
            <person name="Johansson T."/>
            <person name="Persson P."/>
            <person name="Tunlid A."/>
        </authorList>
    </citation>
    <scope>NUCLEOTIDE SEQUENCE [LARGE SCALE GENOMIC DNA]</scope>
    <source>
        <strain evidence="2 3">CBS 101986</strain>
    </source>
</reference>